<dbReference type="EMBL" id="PFEQ01000009">
    <property type="protein sequence ID" value="PJE74288.1"/>
    <property type="molecule type" value="Genomic_DNA"/>
</dbReference>
<sequence>MIFQELLQFITVVVIPETVRWLIYLAVIWIPIVIAEYTWHSWVSYVHRSWIAKQEKVLLEIRLPQETMKSPLAMELVFTALYQTGGEGTPIDRYWEGKVRPWFSLELVSIGGDVRFHIWTFKAQRNFLEASIYAQYPDVEIHEVDDYVDSMIYDPEIHEVDGAVFEALGPDPLPIKTYVDYGLDKDPDEEFKVDPMAPLIEFMGTLKKGHQAWVQIIVRAHTQEKRPFAGAPVELGGSKYPDKWKDEAKELIEKIIKESEVEDTEGNKMPNLAKMTKGQQERIAAIERSVSKYAFDAGIRMLYIAPKDLYDKGIGGGLKGVFAQFNASNLNGFKPSGLTYDYKWQDWMGKKLAENKEDHFKGYALRSFFHKPYKEKWTVLNTEELATMYHFPGSTVRTPTLKRIPSKRADAPSNLPI</sequence>
<keyword evidence="1" id="KW-0472">Membrane</keyword>
<protein>
    <recommendedName>
        <fullName evidence="2">DUF8128 domain-containing protein</fullName>
    </recommendedName>
</protein>
<name>A0A2M8LCD3_9BACT</name>
<feature type="domain" description="DUF8128" evidence="2">
    <location>
        <begin position="98"/>
        <end position="400"/>
    </location>
</feature>
<dbReference type="AlphaFoldDB" id="A0A2M8LCD3"/>
<feature type="transmembrane region" description="Helical" evidence="1">
    <location>
        <begin position="21"/>
        <end position="39"/>
    </location>
</feature>
<reference evidence="4" key="1">
    <citation type="submission" date="2017-09" db="EMBL/GenBank/DDBJ databases">
        <title>Depth-based differentiation of microbial function through sediment-hosted aquifers and enrichment of novel symbionts in the deep terrestrial subsurface.</title>
        <authorList>
            <person name="Probst A.J."/>
            <person name="Ladd B."/>
            <person name="Jarett J.K."/>
            <person name="Geller-Mcgrath D.E."/>
            <person name="Sieber C.M.K."/>
            <person name="Emerson J.B."/>
            <person name="Anantharaman K."/>
            <person name="Thomas B.C."/>
            <person name="Malmstrom R."/>
            <person name="Stieglmeier M."/>
            <person name="Klingl A."/>
            <person name="Woyke T."/>
            <person name="Ryan C.M."/>
            <person name="Banfield J.F."/>
        </authorList>
    </citation>
    <scope>NUCLEOTIDE SEQUENCE [LARGE SCALE GENOMIC DNA]</scope>
</reference>
<gene>
    <name evidence="3" type="ORF">COV01_02210</name>
</gene>
<evidence type="ECO:0000256" key="1">
    <source>
        <dbReference type="SAM" id="Phobius"/>
    </source>
</evidence>
<keyword evidence="1" id="KW-0812">Transmembrane</keyword>
<evidence type="ECO:0000259" key="2">
    <source>
        <dbReference type="Pfam" id="PF26449"/>
    </source>
</evidence>
<evidence type="ECO:0000313" key="3">
    <source>
        <dbReference type="EMBL" id="PJE74288.1"/>
    </source>
</evidence>
<evidence type="ECO:0000313" key="4">
    <source>
        <dbReference type="Proteomes" id="UP000228700"/>
    </source>
</evidence>
<comment type="caution">
    <text evidence="3">The sequence shown here is derived from an EMBL/GenBank/DDBJ whole genome shotgun (WGS) entry which is preliminary data.</text>
</comment>
<organism evidence="3 4">
    <name type="scientific">Candidatus Taylorbacteria bacterium CG10_big_fil_rev_8_21_14_0_10_41_48</name>
    <dbReference type="NCBI Taxonomy" id="1975024"/>
    <lineage>
        <taxon>Bacteria</taxon>
        <taxon>Candidatus Tayloriibacteriota</taxon>
    </lineage>
</organism>
<accession>A0A2M8LCD3</accession>
<keyword evidence="1" id="KW-1133">Transmembrane helix</keyword>
<proteinExistence type="predicted"/>
<dbReference type="Proteomes" id="UP000228700">
    <property type="component" value="Unassembled WGS sequence"/>
</dbReference>
<dbReference type="InterPro" id="IPR058441">
    <property type="entry name" value="DUF8128"/>
</dbReference>
<dbReference type="Pfam" id="PF26449">
    <property type="entry name" value="DUF8128"/>
    <property type="match status" value="1"/>
</dbReference>